<evidence type="ECO:0000313" key="4">
    <source>
        <dbReference type="Proteomes" id="UP001623290"/>
    </source>
</evidence>
<dbReference type="PANTHER" id="PTHR35335">
    <property type="entry name" value="UPF0716 PROTEIN FXSA"/>
    <property type="match status" value="1"/>
</dbReference>
<dbReference type="EMBL" id="CP135443">
    <property type="protein sequence ID" value="WRY32587.1"/>
    <property type="molecule type" value="Genomic_DNA"/>
</dbReference>
<evidence type="ECO:0000313" key="3">
    <source>
        <dbReference type="EMBL" id="WRY32587.1"/>
    </source>
</evidence>
<dbReference type="InterPro" id="IPR007313">
    <property type="entry name" value="FxsA"/>
</dbReference>
<dbReference type="PANTHER" id="PTHR35335:SF1">
    <property type="entry name" value="UPF0716 PROTEIN FXSA"/>
    <property type="match status" value="1"/>
</dbReference>
<proteinExistence type="predicted"/>
<dbReference type="Pfam" id="PF04186">
    <property type="entry name" value="FxsA"/>
    <property type="match status" value="1"/>
</dbReference>
<gene>
    <name evidence="3" type="ORF">RPE78_07625</name>
</gene>
<evidence type="ECO:0000256" key="1">
    <source>
        <dbReference type="SAM" id="MobiDB-lite"/>
    </source>
</evidence>
<feature type="transmembrane region" description="Helical" evidence="2">
    <location>
        <begin position="70"/>
        <end position="89"/>
    </location>
</feature>
<keyword evidence="2" id="KW-0472">Membrane</keyword>
<evidence type="ECO:0000256" key="2">
    <source>
        <dbReference type="SAM" id="Phobius"/>
    </source>
</evidence>
<accession>A0ABZ1DYT4</accession>
<protein>
    <submittedName>
        <fullName evidence="3">FxsA family protein</fullName>
    </submittedName>
</protein>
<organism evidence="3 4">
    <name type="scientific">Thioclava litoralis</name>
    <dbReference type="NCBI Taxonomy" id="3076557"/>
    <lineage>
        <taxon>Bacteria</taxon>
        <taxon>Pseudomonadati</taxon>
        <taxon>Pseudomonadota</taxon>
        <taxon>Alphaproteobacteria</taxon>
        <taxon>Rhodobacterales</taxon>
        <taxon>Paracoccaceae</taxon>
        <taxon>Thioclava</taxon>
    </lineage>
</organism>
<feature type="transmembrane region" description="Helical" evidence="2">
    <location>
        <begin position="28"/>
        <end position="49"/>
    </location>
</feature>
<feature type="region of interest" description="Disordered" evidence="1">
    <location>
        <begin position="127"/>
        <end position="176"/>
    </location>
</feature>
<name>A0ABZ1DYT4_9RHOB</name>
<dbReference type="RefSeq" id="WP_339108906.1">
    <property type="nucleotide sequence ID" value="NZ_CP135443.1"/>
</dbReference>
<sequence>MWIFLAFLLVPIIEIGLFIQVGGLIGLWPTLAIVVLTAIIGTSLVRSQGAQAMAELRRSMAELNDPSRPLAHGALILLAGALLLTPGFFTDTCGLLLLIPAVRDWVTGQIAKRVRVQGFQMGGAASQGFDDPAGYDSRNRGMGRSPANGPGVIDGEFEEIDTENPPRPGNSGWTRH</sequence>
<dbReference type="NCBIfam" id="NF008528">
    <property type="entry name" value="PRK11463.1-2"/>
    <property type="match status" value="1"/>
</dbReference>
<keyword evidence="2" id="KW-1133">Transmembrane helix</keyword>
<reference evidence="3 4" key="1">
    <citation type="submission" date="2023-09" db="EMBL/GenBank/DDBJ databases">
        <title>Thioclava shenzhenensis sp. nov., a multidrug resistant bacteria-antagonizing species isolated from coastal seawater.</title>
        <authorList>
            <person name="Long M."/>
        </authorList>
    </citation>
    <scope>NUCLEOTIDE SEQUENCE [LARGE SCALE GENOMIC DNA]</scope>
    <source>
        <strain evidence="3 4">FTW29</strain>
    </source>
</reference>
<keyword evidence="4" id="KW-1185">Reference proteome</keyword>
<keyword evidence="2" id="KW-0812">Transmembrane</keyword>
<dbReference type="Proteomes" id="UP001623290">
    <property type="component" value="Chromosome"/>
</dbReference>